<proteinExistence type="predicted"/>
<dbReference type="AlphaFoldDB" id="A0A167FJJ7"/>
<protein>
    <submittedName>
        <fullName evidence="2">Uncharacterized protein</fullName>
    </submittedName>
</protein>
<keyword evidence="3" id="KW-1185">Reference proteome</keyword>
<feature type="compositionally biased region" description="Pro residues" evidence="1">
    <location>
        <begin position="135"/>
        <end position="158"/>
    </location>
</feature>
<feature type="region of interest" description="Disordered" evidence="1">
    <location>
        <begin position="134"/>
        <end position="167"/>
    </location>
</feature>
<dbReference type="Proteomes" id="UP000076738">
    <property type="component" value="Unassembled WGS sequence"/>
</dbReference>
<accession>A0A167FJJ7</accession>
<dbReference type="EMBL" id="KV417382">
    <property type="protein sequence ID" value="KZO89557.1"/>
    <property type="molecule type" value="Genomic_DNA"/>
</dbReference>
<gene>
    <name evidence="2" type="ORF">CALVIDRAFT_47733</name>
</gene>
<evidence type="ECO:0000313" key="2">
    <source>
        <dbReference type="EMBL" id="KZO89557.1"/>
    </source>
</evidence>
<evidence type="ECO:0000256" key="1">
    <source>
        <dbReference type="SAM" id="MobiDB-lite"/>
    </source>
</evidence>
<evidence type="ECO:0000313" key="3">
    <source>
        <dbReference type="Proteomes" id="UP000076738"/>
    </source>
</evidence>
<name>A0A167FJJ7_CALVF</name>
<sequence length="322" mass="34528">MRWSPVHISRLRPLGQPRLRALIVLLEVVIELRADFPKILDKVLAPPTVISCLAEHATAGRCIHQSRSQLRVYAGIVAGREHLCSLAHFARPWALGAPIQVTPTSMERSTSFPSSFSPTKPPLTARRLLIRQLPLPTPSSPLSPPTPPAPVSARPPAPAQARAPPASTLRQVPIRHDFPAHNNFSHTTITTTTPTRAMDATIAQLVLLSSRLTRNQAICLLAALAALAAVLAIDGKTDVGIRIAQVGKNTGKIITAAYKWSSAEDFKNFVMLVTEVAQGAEQLSETAVQLFELLENMGLVPTRAGRAGGAAGTGQIEQARTP</sequence>
<organism evidence="2 3">
    <name type="scientific">Calocera viscosa (strain TUFC12733)</name>
    <dbReference type="NCBI Taxonomy" id="1330018"/>
    <lineage>
        <taxon>Eukaryota</taxon>
        <taxon>Fungi</taxon>
        <taxon>Dikarya</taxon>
        <taxon>Basidiomycota</taxon>
        <taxon>Agaricomycotina</taxon>
        <taxon>Dacrymycetes</taxon>
        <taxon>Dacrymycetales</taxon>
        <taxon>Dacrymycetaceae</taxon>
        <taxon>Calocera</taxon>
    </lineage>
</organism>
<reference evidence="2 3" key="1">
    <citation type="journal article" date="2016" name="Mol. Biol. Evol.">
        <title>Comparative Genomics of Early-Diverging Mushroom-Forming Fungi Provides Insights into the Origins of Lignocellulose Decay Capabilities.</title>
        <authorList>
            <person name="Nagy L.G."/>
            <person name="Riley R."/>
            <person name="Tritt A."/>
            <person name="Adam C."/>
            <person name="Daum C."/>
            <person name="Floudas D."/>
            <person name="Sun H."/>
            <person name="Yadav J.S."/>
            <person name="Pangilinan J."/>
            <person name="Larsson K.H."/>
            <person name="Matsuura K."/>
            <person name="Barry K."/>
            <person name="Labutti K."/>
            <person name="Kuo R."/>
            <person name="Ohm R.A."/>
            <person name="Bhattacharya S.S."/>
            <person name="Shirouzu T."/>
            <person name="Yoshinaga Y."/>
            <person name="Martin F.M."/>
            <person name="Grigoriev I.V."/>
            <person name="Hibbett D.S."/>
        </authorList>
    </citation>
    <scope>NUCLEOTIDE SEQUENCE [LARGE SCALE GENOMIC DNA]</scope>
    <source>
        <strain evidence="2 3">TUFC12733</strain>
    </source>
</reference>